<dbReference type="InterPro" id="IPR034887">
    <property type="entry name" value="LARP7_RRM1"/>
</dbReference>
<feature type="region of interest" description="Disordered" evidence="14">
    <location>
        <begin position="216"/>
        <end position="386"/>
    </location>
</feature>
<dbReference type="SUPFAM" id="SSF54928">
    <property type="entry name" value="RNA-binding domain, RBD"/>
    <property type="match status" value="2"/>
</dbReference>
<evidence type="ECO:0000256" key="9">
    <source>
        <dbReference type="ARBA" id="ARBA00023163"/>
    </source>
</evidence>
<feature type="domain" description="HTH La-type RNA-binding" evidence="16">
    <location>
        <begin position="40"/>
        <end position="132"/>
    </location>
</feature>
<dbReference type="InterPro" id="IPR035979">
    <property type="entry name" value="RBD_domain_sf"/>
</dbReference>
<dbReference type="CDD" id="cd12290">
    <property type="entry name" value="RRM1_LARP7"/>
    <property type="match status" value="1"/>
</dbReference>
<keyword evidence="10" id="KW-0508">mRNA splicing</keyword>
<dbReference type="OMA" id="CEWKALR"/>
<evidence type="ECO:0000256" key="6">
    <source>
        <dbReference type="ARBA" id="ARBA00022871"/>
    </source>
</evidence>
<dbReference type="PANTHER" id="PTHR22792">
    <property type="entry name" value="LUPUS LA PROTEIN-RELATED"/>
    <property type="match status" value="1"/>
</dbReference>
<evidence type="ECO:0000256" key="4">
    <source>
        <dbReference type="ARBA" id="ARBA00022664"/>
    </source>
</evidence>
<evidence type="ECO:0000256" key="5">
    <source>
        <dbReference type="ARBA" id="ARBA00022782"/>
    </source>
</evidence>
<feature type="region of interest" description="Disordered" evidence="14">
    <location>
        <begin position="428"/>
        <end position="456"/>
    </location>
</feature>
<dbReference type="FunFam" id="1.10.10.10:FF:000158">
    <property type="entry name" value="La ribonucleoprotein domain family member 7"/>
    <property type="match status" value="1"/>
</dbReference>
<dbReference type="Pfam" id="PF08777">
    <property type="entry name" value="RRM_3"/>
    <property type="match status" value="1"/>
</dbReference>
<evidence type="ECO:0000256" key="14">
    <source>
        <dbReference type="SAM" id="MobiDB-lite"/>
    </source>
</evidence>
<dbReference type="GO" id="GO:0003723">
    <property type="term" value="F:RNA binding"/>
    <property type="evidence" value="ECO:0007669"/>
    <property type="project" value="UniProtKB-UniRule"/>
</dbReference>
<dbReference type="InterPro" id="IPR036390">
    <property type="entry name" value="WH_DNA-bd_sf"/>
</dbReference>
<dbReference type="CDD" id="cd07323">
    <property type="entry name" value="LAM"/>
    <property type="match status" value="1"/>
</dbReference>
<dbReference type="GO" id="GO:0008380">
    <property type="term" value="P:RNA splicing"/>
    <property type="evidence" value="ECO:0007669"/>
    <property type="project" value="UniProtKB-KW"/>
</dbReference>
<dbReference type="GO" id="GO:0007283">
    <property type="term" value="P:spermatogenesis"/>
    <property type="evidence" value="ECO:0007669"/>
    <property type="project" value="UniProtKB-KW"/>
</dbReference>
<evidence type="ECO:0000256" key="11">
    <source>
        <dbReference type="ARBA" id="ARBA00023242"/>
    </source>
</evidence>
<keyword evidence="11" id="KW-0539">Nucleus</keyword>
<feature type="region of interest" description="Disordered" evidence="14">
    <location>
        <begin position="117"/>
        <end position="136"/>
    </location>
</feature>
<evidence type="ECO:0000313" key="18">
    <source>
        <dbReference type="Ensembl" id="ENSPMAP00000005916.1"/>
    </source>
</evidence>
<feature type="compositionally biased region" description="Basic and acidic residues" evidence="14">
    <location>
        <begin position="444"/>
        <end position="453"/>
    </location>
</feature>
<dbReference type="Gene3D" id="3.30.70.330">
    <property type="match status" value="2"/>
</dbReference>
<dbReference type="PANTHER" id="PTHR22792:SF62">
    <property type="entry name" value="LA-RELATED PROTEIN 7"/>
    <property type="match status" value="1"/>
</dbReference>
<dbReference type="PROSITE" id="PS50102">
    <property type="entry name" value="RRM"/>
    <property type="match status" value="1"/>
</dbReference>
<dbReference type="SMART" id="SM00715">
    <property type="entry name" value="LA"/>
    <property type="match status" value="1"/>
</dbReference>
<dbReference type="InterPro" id="IPR000504">
    <property type="entry name" value="RRM_dom"/>
</dbReference>
<keyword evidence="7 13" id="KW-0694">RNA-binding</keyword>
<evidence type="ECO:0000256" key="1">
    <source>
        <dbReference type="ARBA" id="ARBA00004642"/>
    </source>
</evidence>
<dbReference type="Pfam" id="PF00076">
    <property type="entry name" value="RRM_1"/>
    <property type="match status" value="1"/>
</dbReference>
<feature type="compositionally biased region" description="Polar residues" evidence="14">
    <location>
        <begin position="253"/>
        <end position="263"/>
    </location>
</feature>
<dbReference type="InterPro" id="IPR036388">
    <property type="entry name" value="WH-like_DNA-bd_sf"/>
</dbReference>
<dbReference type="InterPro" id="IPR012677">
    <property type="entry name" value="Nucleotide-bd_a/b_plait_sf"/>
</dbReference>
<accession>S4RL30</accession>
<keyword evidence="9" id="KW-0804">Transcription</keyword>
<dbReference type="AlphaFoldDB" id="S4RL30"/>
<comment type="similarity">
    <text evidence="2">Belongs to the LARP7 family.</text>
</comment>
<dbReference type="SUPFAM" id="SSF46785">
    <property type="entry name" value="Winged helix' DNA-binding domain"/>
    <property type="match status" value="1"/>
</dbReference>
<dbReference type="InterPro" id="IPR014886">
    <property type="entry name" value="La_xRRM"/>
</dbReference>
<dbReference type="GO" id="GO:1990904">
    <property type="term" value="C:ribonucleoprotein complex"/>
    <property type="evidence" value="ECO:0007669"/>
    <property type="project" value="UniProtKB-UniRule"/>
</dbReference>
<reference evidence="18" key="1">
    <citation type="submission" date="2025-08" db="UniProtKB">
        <authorList>
            <consortium name="Ensembl"/>
        </authorList>
    </citation>
    <scope>IDENTIFICATION</scope>
</reference>
<reference evidence="18" key="2">
    <citation type="submission" date="2025-09" db="UniProtKB">
        <authorList>
            <consortium name="Ensembl"/>
        </authorList>
    </citation>
    <scope>IDENTIFICATION</scope>
</reference>
<evidence type="ECO:0000256" key="7">
    <source>
        <dbReference type="ARBA" id="ARBA00022884"/>
    </source>
</evidence>
<dbReference type="Ensembl" id="ENSPMAT00000005944.1">
    <property type="protein sequence ID" value="ENSPMAP00000005916.1"/>
    <property type="gene ID" value="ENSPMAG00000005362.1"/>
</dbReference>
<sequence>QQLETGRHKAVMELQGDTEMVTETLCPPCVSAEAKETKKRTRLGKILSEIRRQIEFWFGDTNLHKDKFLRQVVDASPDGFVPLSVLMSFNRMKTLSTDINIIRRAVSTSTQLEVSSDGLKIRRSSPLGPKPEDEDERTVYVERLPHGVTHEWLSRVFSPCGRVLYVSLPRFRSSGDAKGFAFIEFSTSEEACRAVQMLHHPVNSVSAAGIFPKTRKRRPITGIDSVSDLKTQRHRDAKTRGDTGRKERRGDIETQTPGDTGTARTKAIKRGRETRGHRDTEVQATEEPVTSLSSDNLGKRRHTHEDKRHTKKQRRHTIETQGDRDKDTRGDRDIDTQGRDRKKETRRDREKETQEHGDKETQRRRQRHRGMRRHGDTVGTVLPHAGTQGEESWLNLRRDFIQRQKVAMGALKTTLRDAVTRGEIWGDMEAPVHSGSGGTGNRGKTADAKHSGKEPPPFVSGVIVRISCENGFPGRQEIKGALGDTVVYVDVSHGDTEGHVRFRKHEDAETVVSRGDVRHGDDTWTLGVLTGDAEQRYWQKILVDRQVKINRPREKKRGTSKLLDRVEKLMKQKADVITKHLRFEFD</sequence>
<dbReference type="GO" id="GO:0030154">
    <property type="term" value="P:cell differentiation"/>
    <property type="evidence" value="ECO:0007669"/>
    <property type="project" value="UniProtKB-KW"/>
</dbReference>
<dbReference type="GO" id="GO:0005654">
    <property type="term" value="C:nucleoplasm"/>
    <property type="evidence" value="ECO:0007669"/>
    <property type="project" value="UniProtKB-SubCell"/>
</dbReference>
<dbReference type="PROSITE" id="PS50961">
    <property type="entry name" value="HTH_LA"/>
    <property type="match status" value="1"/>
</dbReference>
<dbReference type="PRINTS" id="PR00302">
    <property type="entry name" value="LUPUSLA"/>
</dbReference>
<dbReference type="GeneTree" id="ENSGT00940000154949"/>
<dbReference type="InterPro" id="IPR045180">
    <property type="entry name" value="La_dom_prot"/>
</dbReference>
<proteinExistence type="inferred from homology"/>
<comment type="subcellular location">
    <subcellularLocation>
        <location evidence="1">Nucleus</location>
        <location evidence="1">Nucleoplasm</location>
    </subcellularLocation>
</comment>
<evidence type="ECO:0000259" key="17">
    <source>
        <dbReference type="PROSITE" id="PS51939"/>
    </source>
</evidence>
<keyword evidence="5" id="KW-0221">Differentiation</keyword>
<dbReference type="SMART" id="SM00360">
    <property type="entry name" value="RRM"/>
    <property type="match status" value="1"/>
</dbReference>
<evidence type="ECO:0000256" key="10">
    <source>
        <dbReference type="ARBA" id="ARBA00023187"/>
    </source>
</evidence>
<dbReference type="Pfam" id="PF05383">
    <property type="entry name" value="La"/>
    <property type="match status" value="1"/>
</dbReference>
<evidence type="ECO:0000259" key="16">
    <source>
        <dbReference type="PROSITE" id="PS50961"/>
    </source>
</evidence>
<feature type="compositionally biased region" description="Basic and acidic residues" evidence="14">
    <location>
        <begin position="316"/>
        <end position="363"/>
    </location>
</feature>
<feature type="compositionally biased region" description="Basic and acidic residues" evidence="14">
    <location>
        <begin position="238"/>
        <end position="252"/>
    </location>
</feature>
<evidence type="ECO:0000256" key="8">
    <source>
        <dbReference type="ARBA" id="ARBA00023015"/>
    </source>
</evidence>
<dbReference type="STRING" id="7757.ENSPMAP00000005916"/>
<feature type="compositionally biased region" description="Basic and acidic residues" evidence="14">
    <location>
        <begin position="270"/>
        <end position="281"/>
    </location>
</feature>
<dbReference type="InterPro" id="IPR006630">
    <property type="entry name" value="La_HTH"/>
</dbReference>
<evidence type="ECO:0000259" key="15">
    <source>
        <dbReference type="PROSITE" id="PS50102"/>
    </source>
</evidence>
<protein>
    <recommendedName>
        <fullName evidence="3">La-related protein 7</fullName>
    </recommendedName>
    <alternativeName>
        <fullName evidence="12">La ribonucleoprotein domain family member 7</fullName>
    </alternativeName>
</protein>
<feature type="domain" description="XRRM" evidence="17">
    <location>
        <begin position="457"/>
        <end position="568"/>
    </location>
</feature>
<keyword evidence="6" id="KW-0744">Spermatogenesis</keyword>
<evidence type="ECO:0000256" key="13">
    <source>
        <dbReference type="PROSITE-ProRule" id="PRU00332"/>
    </source>
</evidence>
<name>S4RL30_PETMA</name>
<dbReference type="GO" id="GO:0006397">
    <property type="term" value="P:mRNA processing"/>
    <property type="evidence" value="ECO:0007669"/>
    <property type="project" value="UniProtKB-KW"/>
</dbReference>
<dbReference type="Gene3D" id="1.10.10.10">
    <property type="entry name" value="Winged helix-like DNA-binding domain superfamily/Winged helix DNA-binding domain"/>
    <property type="match status" value="1"/>
</dbReference>
<dbReference type="HOGENOM" id="CLU_020946_2_0_1"/>
<dbReference type="InterPro" id="IPR002344">
    <property type="entry name" value="Lupus_La"/>
</dbReference>
<evidence type="ECO:0000256" key="2">
    <source>
        <dbReference type="ARBA" id="ARBA00008680"/>
    </source>
</evidence>
<keyword evidence="4" id="KW-0507">mRNA processing</keyword>
<feature type="domain" description="RRM" evidence="15">
    <location>
        <begin position="137"/>
        <end position="199"/>
    </location>
</feature>
<evidence type="ECO:0000256" key="12">
    <source>
        <dbReference type="ARBA" id="ARBA00029640"/>
    </source>
</evidence>
<organism evidence="18">
    <name type="scientific">Petromyzon marinus</name>
    <name type="common">Sea lamprey</name>
    <dbReference type="NCBI Taxonomy" id="7757"/>
    <lineage>
        <taxon>Eukaryota</taxon>
        <taxon>Metazoa</taxon>
        <taxon>Chordata</taxon>
        <taxon>Craniata</taxon>
        <taxon>Vertebrata</taxon>
        <taxon>Cyclostomata</taxon>
        <taxon>Hyperoartia</taxon>
        <taxon>Petromyzontiformes</taxon>
        <taxon>Petromyzontidae</taxon>
        <taxon>Petromyzon</taxon>
    </lineage>
</organism>
<dbReference type="PROSITE" id="PS51939">
    <property type="entry name" value="XRRM"/>
    <property type="match status" value="1"/>
</dbReference>
<evidence type="ECO:0000256" key="3">
    <source>
        <dbReference type="ARBA" id="ARBA00015867"/>
    </source>
</evidence>
<keyword evidence="8" id="KW-0805">Transcription regulation</keyword>